<evidence type="ECO:0000313" key="3">
    <source>
        <dbReference type="Proteomes" id="UP001301769"/>
    </source>
</evidence>
<dbReference type="AlphaFoldDB" id="A0AAN7B9N2"/>
<keyword evidence="3" id="KW-1185">Reference proteome</keyword>
<feature type="region of interest" description="Disordered" evidence="1">
    <location>
        <begin position="103"/>
        <end position="148"/>
    </location>
</feature>
<gene>
    <name evidence="2" type="ORF">QBC37DRAFT_32384</name>
</gene>
<feature type="compositionally biased region" description="Basic and acidic residues" evidence="1">
    <location>
        <begin position="232"/>
        <end position="252"/>
    </location>
</feature>
<feature type="region of interest" description="Disordered" evidence="1">
    <location>
        <begin position="226"/>
        <end position="252"/>
    </location>
</feature>
<name>A0AAN7B9N2_9PEZI</name>
<feature type="compositionally biased region" description="Basic and acidic residues" evidence="1">
    <location>
        <begin position="103"/>
        <end position="120"/>
    </location>
</feature>
<accession>A0AAN7B9N2</accession>
<dbReference type="Proteomes" id="UP001301769">
    <property type="component" value="Unassembled WGS sequence"/>
</dbReference>
<feature type="region of interest" description="Disordered" evidence="1">
    <location>
        <begin position="298"/>
        <end position="358"/>
    </location>
</feature>
<evidence type="ECO:0000313" key="2">
    <source>
        <dbReference type="EMBL" id="KAK4217776.1"/>
    </source>
</evidence>
<sequence>MPLGEKTNLTADPSLYTDQRTDSPPSPSNTEPIILPRTRRLGSYVETMPRYRSPCHSPVLVFQSPSKHMGYKHAKFSFESPPASPEPDVPILPDRAGLAIRPTHDNTADGDGLDKFEASEPHSPLVRSASSSYPSEGMRSPAMSASPPMTFGRRVFSNLEAYGFSSAHFSFLQSSESSTPGFKSANKTQVASEDAPRPDEADNHIWDFAAVKGEPRKKVAPAEEAVLANNAHYERENTEIGPEDEHPGHKSLDDLARSVSQKSIFDVKLPNSFPRRGKEPRSSTMSLMTRRLRSSVNNPNASTICLPRASGSMEKARPEHVDDSMPHVEHCSNVSARNSSDTVERSSSGKKPESPRRCGFRTRISHYFQLRQTVKVKKWIVNKFFGGRKGSRVVVRKVKQRKARFVVGGSKASSSSRGSKGTTGIR</sequence>
<reference evidence="2" key="2">
    <citation type="submission" date="2023-05" db="EMBL/GenBank/DDBJ databases">
        <authorList>
            <consortium name="Lawrence Berkeley National Laboratory"/>
            <person name="Steindorff A."/>
            <person name="Hensen N."/>
            <person name="Bonometti L."/>
            <person name="Westerberg I."/>
            <person name="Brannstrom I.O."/>
            <person name="Guillou S."/>
            <person name="Cros-Aarteil S."/>
            <person name="Calhoun S."/>
            <person name="Haridas S."/>
            <person name="Kuo A."/>
            <person name="Mondo S."/>
            <person name="Pangilinan J."/>
            <person name="Riley R."/>
            <person name="Labutti K."/>
            <person name="Andreopoulos B."/>
            <person name="Lipzen A."/>
            <person name="Chen C."/>
            <person name="Yanf M."/>
            <person name="Daum C."/>
            <person name="Ng V."/>
            <person name="Clum A."/>
            <person name="Ohm R."/>
            <person name="Martin F."/>
            <person name="Silar P."/>
            <person name="Natvig D."/>
            <person name="Lalanne C."/>
            <person name="Gautier V."/>
            <person name="Ament-Velasquez S.L."/>
            <person name="Kruys A."/>
            <person name="Hutchinson M.I."/>
            <person name="Powell A.J."/>
            <person name="Barry K."/>
            <person name="Miller A.N."/>
            <person name="Grigoriev I.V."/>
            <person name="Debuchy R."/>
            <person name="Gladieux P."/>
            <person name="Thoren M.H."/>
            <person name="Johannesson H."/>
        </authorList>
    </citation>
    <scope>NUCLEOTIDE SEQUENCE</scope>
    <source>
        <strain evidence="2">PSN293</strain>
    </source>
</reference>
<feature type="compositionally biased region" description="Polar residues" evidence="1">
    <location>
        <begin position="175"/>
        <end position="191"/>
    </location>
</feature>
<feature type="compositionally biased region" description="Polar residues" evidence="1">
    <location>
        <begin position="332"/>
        <end position="341"/>
    </location>
</feature>
<evidence type="ECO:0000256" key="1">
    <source>
        <dbReference type="SAM" id="MobiDB-lite"/>
    </source>
</evidence>
<feature type="region of interest" description="Disordered" evidence="1">
    <location>
        <begin position="406"/>
        <end position="426"/>
    </location>
</feature>
<reference evidence="2" key="1">
    <citation type="journal article" date="2023" name="Mol. Phylogenet. Evol.">
        <title>Genome-scale phylogeny and comparative genomics of the fungal order Sordariales.</title>
        <authorList>
            <person name="Hensen N."/>
            <person name="Bonometti L."/>
            <person name="Westerberg I."/>
            <person name="Brannstrom I.O."/>
            <person name="Guillou S."/>
            <person name="Cros-Aarteil S."/>
            <person name="Calhoun S."/>
            <person name="Haridas S."/>
            <person name="Kuo A."/>
            <person name="Mondo S."/>
            <person name="Pangilinan J."/>
            <person name="Riley R."/>
            <person name="LaButti K."/>
            <person name="Andreopoulos B."/>
            <person name="Lipzen A."/>
            <person name="Chen C."/>
            <person name="Yan M."/>
            <person name="Daum C."/>
            <person name="Ng V."/>
            <person name="Clum A."/>
            <person name="Steindorff A."/>
            <person name="Ohm R.A."/>
            <person name="Martin F."/>
            <person name="Silar P."/>
            <person name="Natvig D.O."/>
            <person name="Lalanne C."/>
            <person name="Gautier V."/>
            <person name="Ament-Velasquez S.L."/>
            <person name="Kruys A."/>
            <person name="Hutchinson M.I."/>
            <person name="Powell A.J."/>
            <person name="Barry K."/>
            <person name="Miller A.N."/>
            <person name="Grigoriev I.V."/>
            <person name="Debuchy R."/>
            <person name="Gladieux P."/>
            <person name="Hiltunen Thoren M."/>
            <person name="Johannesson H."/>
        </authorList>
    </citation>
    <scope>NUCLEOTIDE SEQUENCE</scope>
    <source>
        <strain evidence="2">PSN293</strain>
    </source>
</reference>
<comment type="caution">
    <text evidence="2">The sequence shown here is derived from an EMBL/GenBank/DDBJ whole genome shotgun (WGS) entry which is preliminary data.</text>
</comment>
<feature type="compositionally biased region" description="Basic and acidic residues" evidence="1">
    <location>
        <begin position="314"/>
        <end position="330"/>
    </location>
</feature>
<feature type="region of interest" description="Disordered" evidence="1">
    <location>
        <begin position="1"/>
        <end position="33"/>
    </location>
</feature>
<protein>
    <submittedName>
        <fullName evidence="2">Uncharacterized protein</fullName>
    </submittedName>
</protein>
<feature type="region of interest" description="Disordered" evidence="1">
    <location>
        <begin position="175"/>
        <end position="202"/>
    </location>
</feature>
<organism evidence="2 3">
    <name type="scientific">Rhypophila decipiens</name>
    <dbReference type="NCBI Taxonomy" id="261697"/>
    <lineage>
        <taxon>Eukaryota</taxon>
        <taxon>Fungi</taxon>
        <taxon>Dikarya</taxon>
        <taxon>Ascomycota</taxon>
        <taxon>Pezizomycotina</taxon>
        <taxon>Sordariomycetes</taxon>
        <taxon>Sordariomycetidae</taxon>
        <taxon>Sordariales</taxon>
        <taxon>Naviculisporaceae</taxon>
        <taxon>Rhypophila</taxon>
    </lineage>
</organism>
<dbReference type="EMBL" id="MU858057">
    <property type="protein sequence ID" value="KAK4217776.1"/>
    <property type="molecule type" value="Genomic_DNA"/>
</dbReference>
<proteinExistence type="predicted"/>